<evidence type="ECO:0000313" key="4">
    <source>
        <dbReference type="EMBL" id="SEM37592.1"/>
    </source>
</evidence>
<sequence>MMMSKKLNKMNKIGCVLTAFIILLGFQACKVGKDYKRPHLNLPEKYRDEIDSADSVGIGNIYWKQFFVDTTLQKLIDTAIAYNYDMQKTLKNIQIADQQVLQARAQFLPEINAELGTINQQYRSKNYYGTHGAAKWYDRKEKNAPNSMAVNQSQYITGLSLSWELDIWGKIRRLNESTLAQYLQTYEARKLLQTRLVADVAEGYYNLLMLDAQLEVARRNFQLTDSTLRIVKLQREAGQVTSLAIQQTASQKLAAQSLIPQLERQVVIQENSLRALAGQLPESIKRNASLTDFLIEDSVSAGIPLHMVNYRPDVRSSELALRAANAEVGVAQAYRYPTLTIDATGGLNSMLPSNWVKIPGSLFGGIIGSLTQPIFSRRKLKTDFEVAKLERDKAELDFQQTVLDAINEVTNTLITLKKLQEEYDIAEERVKVAQLGIKQAGLLFKAGYATYLEVITAQQNTIDSELELVSLKQQLLLARVELYRALGGGWRG</sequence>
<keyword evidence="2" id="KW-0812">Transmembrane</keyword>
<keyword evidence="2 4" id="KW-0449">Lipoprotein</keyword>
<dbReference type="GO" id="GO:0005886">
    <property type="term" value="C:plasma membrane"/>
    <property type="evidence" value="ECO:0007669"/>
    <property type="project" value="UniProtKB-SubCell"/>
</dbReference>
<comment type="similarity">
    <text evidence="1 2">Belongs to the outer membrane factor (OMF) (TC 1.B.17) family.</text>
</comment>
<dbReference type="NCBIfam" id="TIGR01845">
    <property type="entry name" value="outer_NodT"/>
    <property type="match status" value="1"/>
</dbReference>
<keyword evidence="3" id="KW-0175">Coiled coil</keyword>
<dbReference type="STRING" id="407022.SAMN05661044_05008"/>
<name>A0A1H7XUG9_OLID1</name>
<dbReference type="PROSITE" id="PS51257">
    <property type="entry name" value="PROKAR_LIPOPROTEIN"/>
    <property type="match status" value="1"/>
</dbReference>
<evidence type="ECO:0000256" key="3">
    <source>
        <dbReference type="SAM" id="Coils"/>
    </source>
</evidence>
<evidence type="ECO:0000256" key="2">
    <source>
        <dbReference type="RuleBase" id="RU362097"/>
    </source>
</evidence>
<dbReference type="AlphaFoldDB" id="A0A1H7XUG9"/>
<dbReference type="SUPFAM" id="SSF56954">
    <property type="entry name" value="Outer membrane efflux proteins (OEP)"/>
    <property type="match status" value="1"/>
</dbReference>
<dbReference type="Pfam" id="PF02321">
    <property type="entry name" value="OEP"/>
    <property type="match status" value="2"/>
</dbReference>
<evidence type="ECO:0000256" key="1">
    <source>
        <dbReference type="ARBA" id="ARBA00007613"/>
    </source>
</evidence>
<dbReference type="GO" id="GO:0015562">
    <property type="term" value="F:efflux transmembrane transporter activity"/>
    <property type="evidence" value="ECO:0007669"/>
    <property type="project" value="InterPro"/>
</dbReference>
<keyword evidence="2" id="KW-0564">Palmitate</keyword>
<dbReference type="EMBL" id="FOAF01000011">
    <property type="protein sequence ID" value="SEM37592.1"/>
    <property type="molecule type" value="Genomic_DNA"/>
</dbReference>
<keyword evidence="5" id="KW-1185">Reference proteome</keyword>
<gene>
    <name evidence="4" type="ORF">SAMN05661044_05008</name>
</gene>
<dbReference type="PANTHER" id="PTHR30203">
    <property type="entry name" value="OUTER MEMBRANE CATION EFFLUX PROTEIN"/>
    <property type="match status" value="1"/>
</dbReference>
<reference evidence="5" key="1">
    <citation type="submission" date="2016-10" db="EMBL/GenBank/DDBJ databases">
        <authorList>
            <person name="Varghese N."/>
            <person name="Submissions S."/>
        </authorList>
    </citation>
    <scope>NUCLEOTIDE SEQUENCE [LARGE SCALE GENOMIC DNA]</scope>
    <source>
        <strain evidence="5">DSM 18733</strain>
    </source>
</reference>
<dbReference type="Gene3D" id="2.20.200.10">
    <property type="entry name" value="Outer membrane efflux proteins (OEP)"/>
    <property type="match status" value="1"/>
</dbReference>
<keyword evidence="2" id="KW-0472">Membrane</keyword>
<dbReference type="Proteomes" id="UP000199421">
    <property type="component" value="Unassembled WGS sequence"/>
</dbReference>
<feature type="coiled-coil region" evidence="3">
    <location>
        <begin position="377"/>
        <end position="436"/>
    </location>
</feature>
<protein>
    <submittedName>
        <fullName evidence="4">Efflux transporter, outer membrane factor (OMF) lipoprotein, NodT family</fullName>
    </submittedName>
</protein>
<organism evidence="4 5">
    <name type="scientific">Olivibacter domesticus</name>
    <name type="common">Pseudosphingobacterium domesticum</name>
    <dbReference type="NCBI Taxonomy" id="407022"/>
    <lineage>
        <taxon>Bacteria</taxon>
        <taxon>Pseudomonadati</taxon>
        <taxon>Bacteroidota</taxon>
        <taxon>Sphingobacteriia</taxon>
        <taxon>Sphingobacteriales</taxon>
        <taxon>Sphingobacteriaceae</taxon>
        <taxon>Olivibacter</taxon>
    </lineage>
</organism>
<keyword evidence="2" id="KW-1134">Transmembrane beta strand</keyword>
<dbReference type="InterPro" id="IPR010131">
    <property type="entry name" value="MdtP/NodT-like"/>
</dbReference>
<proteinExistence type="inferred from homology"/>
<dbReference type="InterPro" id="IPR003423">
    <property type="entry name" value="OMP_efflux"/>
</dbReference>
<dbReference type="PANTHER" id="PTHR30203:SF33">
    <property type="entry name" value="BLR4455 PROTEIN"/>
    <property type="match status" value="1"/>
</dbReference>
<evidence type="ECO:0000313" key="5">
    <source>
        <dbReference type="Proteomes" id="UP000199421"/>
    </source>
</evidence>
<dbReference type="Gene3D" id="1.20.1600.10">
    <property type="entry name" value="Outer membrane efflux proteins (OEP)"/>
    <property type="match status" value="1"/>
</dbReference>
<accession>A0A1H7XUG9</accession>
<comment type="subcellular location">
    <subcellularLocation>
        <location evidence="2">Cell membrane</location>
        <topology evidence="2">Lipid-anchor</topology>
    </subcellularLocation>
</comment>